<sequence length="148" mass="16731">MSVIQALGAQWQKAEFAERLAKELLNRQLVNELSAGATSLTTLCNLVAALSYHPEDPRFTQSQIDDGVLLSVFYDCFRLLFIKEAQQQPVSQAEQQILHLASKLAAELSADNLDESLQQQRQQLLDISRQLEQLYTQRRRLSRNMGAG</sequence>
<gene>
    <name evidence="2" type="ORF">GCM10011520_08900</name>
</gene>
<feature type="coiled-coil region" evidence="1">
    <location>
        <begin position="110"/>
        <end position="144"/>
    </location>
</feature>
<evidence type="ECO:0008006" key="4">
    <source>
        <dbReference type="Google" id="ProtNLM"/>
    </source>
</evidence>
<reference evidence="3" key="1">
    <citation type="journal article" date="2019" name="Int. J. Syst. Evol. Microbiol.">
        <title>The Global Catalogue of Microorganisms (GCM) 10K type strain sequencing project: providing services to taxonomists for standard genome sequencing and annotation.</title>
        <authorList>
            <consortium name="The Broad Institute Genomics Platform"/>
            <consortium name="The Broad Institute Genome Sequencing Center for Infectious Disease"/>
            <person name="Wu L."/>
            <person name="Ma J."/>
        </authorList>
    </citation>
    <scope>NUCLEOTIDE SEQUENCE [LARGE SCALE GENOMIC DNA]</scope>
    <source>
        <strain evidence="3">CGMCC 1.16033</strain>
    </source>
</reference>
<proteinExistence type="predicted"/>
<evidence type="ECO:0000313" key="2">
    <source>
        <dbReference type="EMBL" id="GGE70453.1"/>
    </source>
</evidence>
<name>A0ABQ1SZT4_9GAMM</name>
<evidence type="ECO:0000313" key="3">
    <source>
        <dbReference type="Proteomes" id="UP000606498"/>
    </source>
</evidence>
<comment type="caution">
    <text evidence="2">The sequence shown here is derived from an EMBL/GenBank/DDBJ whole genome shotgun (WGS) entry which is preliminary data.</text>
</comment>
<accession>A0ABQ1SZT4</accession>
<organism evidence="2 3">
    <name type="scientific">Shewanella carassii</name>
    <dbReference type="NCBI Taxonomy" id="1987584"/>
    <lineage>
        <taxon>Bacteria</taxon>
        <taxon>Pseudomonadati</taxon>
        <taxon>Pseudomonadota</taxon>
        <taxon>Gammaproteobacteria</taxon>
        <taxon>Alteromonadales</taxon>
        <taxon>Shewanellaceae</taxon>
        <taxon>Shewanella</taxon>
    </lineage>
</organism>
<keyword evidence="1" id="KW-0175">Coiled coil</keyword>
<evidence type="ECO:0000256" key="1">
    <source>
        <dbReference type="SAM" id="Coils"/>
    </source>
</evidence>
<dbReference type="EMBL" id="BMKO01000002">
    <property type="protein sequence ID" value="GGE70453.1"/>
    <property type="molecule type" value="Genomic_DNA"/>
</dbReference>
<dbReference type="RefSeq" id="WP_100143002.1">
    <property type="nucleotide sequence ID" value="NZ_BMKO01000002.1"/>
</dbReference>
<protein>
    <recommendedName>
        <fullName evidence="4">Rsd/AlgQ family anti-sigma factor</fullName>
    </recommendedName>
</protein>
<keyword evidence="3" id="KW-1185">Reference proteome</keyword>
<dbReference type="Proteomes" id="UP000606498">
    <property type="component" value="Unassembled WGS sequence"/>
</dbReference>